<reference evidence="3" key="1">
    <citation type="submission" date="2015-12" db="EMBL/GenBank/DDBJ databases">
        <title>Complete genome sequences of two moderately thermophilic Paenibacillus species.</title>
        <authorList>
            <person name="Butler R.III."/>
            <person name="Wang J."/>
            <person name="Stark B.C."/>
            <person name="Pombert J.-F."/>
        </authorList>
    </citation>
    <scope>NUCLEOTIDE SEQUENCE [LARGE SCALE GENOMIC DNA]</scope>
    <source>
        <strain evidence="3">32O-Y</strain>
    </source>
</reference>
<reference evidence="2 3" key="2">
    <citation type="journal article" date="2016" name="Genome Announc.">
        <title>Complete Genome Sequences of Two Interactive Moderate Thermophiles, Paenibacillus napthalenovorans 32O-Y and Paenibacillus sp. 32O-W.</title>
        <authorList>
            <person name="Butler R.R.III."/>
            <person name="Wang J."/>
            <person name="Stark B.C."/>
            <person name="Pombert J.F."/>
        </authorList>
    </citation>
    <scope>NUCLEOTIDE SEQUENCE [LARGE SCALE GENOMIC DNA]</scope>
    <source>
        <strain evidence="2 3">32O-Y</strain>
    </source>
</reference>
<protein>
    <submittedName>
        <fullName evidence="2">Uncharacterized protein</fullName>
    </submittedName>
</protein>
<feature type="compositionally biased region" description="Polar residues" evidence="1">
    <location>
        <begin position="62"/>
        <end position="71"/>
    </location>
</feature>
<dbReference type="KEGG" id="pnp:IJ22_35120"/>
<feature type="region of interest" description="Disordered" evidence="1">
    <location>
        <begin position="54"/>
        <end position="90"/>
    </location>
</feature>
<dbReference type="RefSeq" id="WP_054818520.1">
    <property type="nucleotide sequence ID" value="NZ_BJCS01000005.1"/>
</dbReference>
<organism evidence="2 3">
    <name type="scientific">Paenibacillus naphthalenovorans</name>
    <dbReference type="NCBI Taxonomy" id="162209"/>
    <lineage>
        <taxon>Bacteria</taxon>
        <taxon>Bacillati</taxon>
        <taxon>Bacillota</taxon>
        <taxon>Bacilli</taxon>
        <taxon>Bacillales</taxon>
        <taxon>Paenibacillaceae</taxon>
        <taxon>Paenibacillus</taxon>
    </lineage>
</organism>
<name>A0A0U2WEU0_9BACL</name>
<keyword evidence="3" id="KW-1185">Reference proteome</keyword>
<feature type="compositionally biased region" description="Basic residues" evidence="1">
    <location>
        <begin position="73"/>
        <end position="90"/>
    </location>
</feature>
<sequence>MLNRFPAVIRNVNEGLDEVISALDKMSSIYQSAEQMSPVLKKIARLINESQAAAGKPLKLNGTRNGRSSVSAGRKRKRQTSRRPKTKRWM</sequence>
<gene>
    <name evidence="2" type="ORF">IJ22_35120</name>
</gene>
<dbReference type="PATRIC" id="fig|162209.4.peg.3732"/>
<accession>A0A0U2WEU0</accession>
<dbReference type="Proteomes" id="UP000061660">
    <property type="component" value="Chromosome"/>
</dbReference>
<dbReference type="AlphaFoldDB" id="A0A0U2WEU0"/>
<dbReference type="EMBL" id="CP013652">
    <property type="protein sequence ID" value="ALS23850.1"/>
    <property type="molecule type" value="Genomic_DNA"/>
</dbReference>
<evidence type="ECO:0000313" key="3">
    <source>
        <dbReference type="Proteomes" id="UP000061660"/>
    </source>
</evidence>
<evidence type="ECO:0000256" key="1">
    <source>
        <dbReference type="SAM" id="MobiDB-lite"/>
    </source>
</evidence>
<proteinExistence type="predicted"/>
<evidence type="ECO:0000313" key="2">
    <source>
        <dbReference type="EMBL" id="ALS23850.1"/>
    </source>
</evidence>
<dbReference type="STRING" id="162209.IJ22_35120"/>
<dbReference type="OrthoDB" id="2661976at2"/>